<dbReference type="Proteomes" id="UP000284112">
    <property type="component" value="Unassembled WGS sequence"/>
</dbReference>
<organism evidence="1 2">
    <name type="scientific">Dorea longicatena</name>
    <dbReference type="NCBI Taxonomy" id="88431"/>
    <lineage>
        <taxon>Bacteria</taxon>
        <taxon>Bacillati</taxon>
        <taxon>Bacillota</taxon>
        <taxon>Clostridia</taxon>
        <taxon>Lachnospirales</taxon>
        <taxon>Lachnospiraceae</taxon>
        <taxon>Dorea</taxon>
    </lineage>
</organism>
<comment type="caution">
    <text evidence="1">The sequence shown here is derived from an EMBL/GenBank/DDBJ whole genome shotgun (WGS) entry which is preliminary data.</text>
</comment>
<dbReference type="RefSeq" id="WP_118309397.1">
    <property type="nucleotide sequence ID" value="NZ_QRHW01000007.1"/>
</dbReference>
<dbReference type="AlphaFoldDB" id="A0A414S343"/>
<gene>
    <name evidence="1" type="ORF">DW641_05810</name>
</gene>
<reference evidence="1 2" key="1">
    <citation type="submission" date="2018-08" db="EMBL/GenBank/DDBJ databases">
        <title>A genome reference for cultivated species of the human gut microbiota.</title>
        <authorList>
            <person name="Zou Y."/>
            <person name="Xue W."/>
            <person name="Luo G."/>
        </authorList>
    </citation>
    <scope>NUCLEOTIDE SEQUENCE [LARGE SCALE GENOMIC DNA]</scope>
    <source>
        <strain evidence="1 2">AM23-13</strain>
    </source>
</reference>
<name>A0A414S343_9FIRM</name>
<dbReference type="EMBL" id="QRHW01000007">
    <property type="protein sequence ID" value="RHG09476.1"/>
    <property type="molecule type" value="Genomic_DNA"/>
</dbReference>
<accession>A0A414S343</accession>
<proteinExistence type="predicted"/>
<protein>
    <submittedName>
        <fullName evidence="1">Uncharacterized protein</fullName>
    </submittedName>
</protein>
<evidence type="ECO:0000313" key="2">
    <source>
        <dbReference type="Proteomes" id="UP000284112"/>
    </source>
</evidence>
<sequence length="101" mass="11738">MRVEEIAVRQEVRQMLSEAGLNRNTLREMTQQILREEIKKQVKYAIEHINVNDVVRYELTSYEGRSALKNAISSEVRNMVKINVDVTAFDAREQNDEGAEK</sequence>
<evidence type="ECO:0000313" key="1">
    <source>
        <dbReference type="EMBL" id="RHG09476.1"/>
    </source>
</evidence>